<keyword evidence="3" id="KW-1185">Reference proteome</keyword>
<evidence type="ECO:0000313" key="3">
    <source>
        <dbReference type="Proteomes" id="UP000078512"/>
    </source>
</evidence>
<feature type="signal peptide" evidence="1">
    <location>
        <begin position="1"/>
        <end position="19"/>
    </location>
</feature>
<feature type="chain" id="PRO_5008275891" evidence="1">
    <location>
        <begin position="20"/>
        <end position="114"/>
    </location>
</feature>
<accession>A0A197JFE7</accession>
<dbReference type="Proteomes" id="UP000078512">
    <property type="component" value="Unassembled WGS sequence"/>
</dbReference>
<dbReference type="AlphaFoldDB" id="A0A197JFE7"/>
<sequence length="114" mass="12486">MINFNSTEALLAVTALVSAAPKGATTPANLNITHPTILDQLKANGLTYKQYTESYPGGCYVPDMYPDDKVTALYYKCHLPFNMIFNLRDTPECLSAIGTYDDYANEVAKGTLPN</sequence>
<keyword evidence="1" id="KW-0732">Signal</keyword>
<gene>
    <name evidence="2" type="ORF">K457DRAFT_130753</name>
</gene>
<organism evidence="2 3">
    <name type="scientific">Linnemannia elongata AG-77</name>
    <dbReference type="NCBI Taxonomy" id="1314771"/>
    <lineage>
        <taxon>Eukaryota</taxon>
        <taxon>Fungi</taxon>
        <taxon>Fungi incertae sedis</taxon>
        <taxon>Mucoromycota</taxon>
        <taxon>Mortierellomycotina</taxon>
        <taxon>Mortierellomycetes</taxon>
        <taxon>Mortierellales</taxon>
        <taxon>Mortierellaceae</taxon>
        <taxon>Linnemannia</taxon>
    </lineage>
</organism>
<proteinExistence type="predicted"/>
<protein>
    <submittedName>
        <fullName evidence="2">Uncharacterized protein</fullName>
    </submittedName>
</protein>
<dbReference type="EMBL" id="KV442128">
    <property type="protein sequence ID" value="OAQ23139.1"/>
    <property type="molecule type" value="Genomic_DNA"/>
</dbReference>
<evidence type="ECO:0000313" key="2">
    <source>
        <dbReference type="EMBL" id="OAQ23139.1"/>
    </source>
</evidence>
<evidence type="ECO:0000256" key="1">
    <source>
        <dbReference type="SAM" id="SignalP"/>
    </source>
</evidence>
<dbReference type="OrthoDB" id="5135119at2759"/>
<reference evidence="2 3" key="1">
    <citation type="submission" date="2016-05" db="EMBL/GenBank/DDBJ databases">
        <title>Genome sequencing reveals origins of a unique bacterial endosymbiosis in the earliest lineages of terrestrial Fungi.</title>
        <authorList>
            <consortium name="DOE Joint Genome Institute"/>
            <person name="Uehling J."/>
            <person name="Gryganskyi A."/>
            <person name="Hameed K."/>
            <person name="Tschaplinski T."/>
            <person name="Misztal P."/>
            <person name="Wu S."/>
            <person name="Desiro A."/>
            <person name="Vande Pol N."/>
            <person name="Du Z.-Y."/>
            <person name="Zienkiewicz A."/>
            <person name="Zienkiewicz K."/>
            <person name="Morin E."/>
            <person name="Tisserant E."/>
            <person name="Splivallo R."/>
            <person name="Hainaut M."/>
            <person name="Henrissat B."/>
            <person name="Ohm R."/>
            <person name="Kuo A."/>
            <person name="Yan J."/>
            <person name="Lipzen A."/>
            <person name="Nolan M."/>
            <person name="Labutti K."/>
            <person name="Barry K."/>
            <person name="Goldstein A."/>
            <person name="Labbe J."/>
            <person name="Schadt C."/>
            <person name="Tuskan G."/>
            <person name="Grigoriev I."/>
            <person name="Martin F."/>
            <person name="Vilgalys R."/>
            <person name="Bonito G."/>
        </authorList>
    </citation>
    <scope>NUCLEOTIDE SEQUENCE [LARGE SCALE GENOMIC DNA]</scope>
    <source>
        <strain evidence="2 3">AG-77</strain>
    </source>
</reference>
<name>A0A197JFE7_9FUNG</name>